<comment type="caution">
    <text evidence="2">The sequence shown here is derived from an EMBL/GenBank/DDBJ whole genome shotgun (WGS) entry which is preliminary data.</text>
</comment>
<proteinExistence type="predicted"/>
<feature type="coiled-coil region" evidence="1">
    <location>
        <begin position="215"/>
        <end position="242"/>
    </location>
</feature>
<dbReference type="EMBL" id="CAMPGE010002621">
    <property type="protein sequence ID" value="CAI2361430.1"/>
    <property type="molecule type" value="Genomic_DNA"/>
</dbReference>
<protein>
    <submittedName>
        <fullName evidence="2">Uncharacterized protein</fullName>
    </submittedName>
</protein>
<keyword evidence="1" id="KW-0175">Coiled coil</keyword>
<evidence type="ECO:0000313" key="2">
    <source>
        <dbReference type="EMBL" id="CAI2361430.1"/>
    </source>
</evidence>
<sequence>MAFDGDLSRSLNISSVDEDMEDNLLEMKDDLIDIQVIDKNVKEKEEPQALLNNKRKSVCGQRRPLCKNSAPYVDKKKYLISSQSSFKTKESKKFPTEALRQSSLKNGHQVSEILCPKNMQEVVQSKCHKISLDIPTESYKVLQDKIDNLEKDNKELREQIKDKDILIQQQSRRIHELTESLCKFQKSQATEALEQLNEQCSEISPKIDEFFIEEASAKSLNLNDLDKEVKEVKKEYYRERREKRRGQRKKIHPEAGLNKACLDTKEEYVKKQYTSQDLHKFALNSTIGVTISNCIQQQKLVMNYPKQVKKDKANTNATSDAAELKSPRILQKTSEYKSTAEGSCFDDSKRKGASIMDNYLNLEQFSKRKDSFYCGQNLKSLAHSKNPHTTEMSIGSSTNRLKRKINAVSALSLSLIGGLIQEHEGRKSLGKNNPI</sequence>
<evidence type="ECO:0000313" key="3">
    <source>
        <dbReference type="Proteomes" id="UP001295684"/>
    </source>
</evidence>
<keyword evidence="3" id="KW-1185">Reference proteome</keyword>
<dbReference type="AlphaFoldDB" id="A0AAD1U4W4"/>
<feature type="coiled-coil region" evidence="1">
    <location>
        <begin position="139"/>
        <end position="173"/>
    </location>
</feature>
<accession>A0AAD1U4W4</accession>
<name>A0AAD1U4W4_EUPCR</name>
<dbReference type="Proteomes" id="UP001295684">
    <property type="component" value="Unassembled WGS sequence"/>
</dbReference>
<reference evidence="2" key="1">
    <citation type="submission" date="2023-07" db="EMBL/GenBank/DDBJ databases">
        <authorList>
            <consortium name="AG Swart"/>
            <person name="Singh M."/>
            <person name="Singh A."/>
            <person name="Seah K."/>
            <person name="Emmerich C."/>
        </authorList>
    </citation>
    <scope>NUCLEOTIDE SEQUENCE</scope>
    <source>
        <strain evidence="2">DP1</strain>
    </source>
</reference>
<gene>
    <name evidence="2" type="ORF">ECRASSUSDP1_LOCUS2741</name>
</gene>
<organism evidence="2 3">
    <name type="scientific">Euplotes crassus</name>
    <dbReference type="NCBI Taxonomy" id="5936"/>
    <lineage>
        <taxon>Eukaryota</taxon>
        <taxon>Sar</taxon>
        <taxon>Alveolata</taxon>
        <taxon>Ciliophora</taxon>
        <taxon>Intramacronucleata</taxon>
        <taxon>Spirotrichea</taxon>
        <taxon>Hypotrichia</taxon>
        <taxon>Euplotida</taxon>
        <taxon>Euplotidae</taxon>
        <taxon>Moneuplotes</taxon>
    </lineage>
</organism>
<evidence type="ECO:0000256" key="1">
    <source>
        <dbReference type="SAM" id="Coils"/>
    </source>
</evidence>